<keyword evidence="13" id="KW-1185">Reference proteome</keyword>
<dbReference type="GO" id="GO:0006612">
    <property type="term" value="P:protein targeting to membrane"/>
    <property type="evidence" value="ECO:0007669"/>
    <property type="project" value="TreeGrafter"/>
</dbReference>
<dbReference type="PANTHER" id="PTHR22883:SF203">
    <property type="entry name" value="PALMITOYLTRANSFERASE"/>
    <property type="match status" value="1"/>
</dbReference>
<evidence type="ECO:0000259" key="11">
    <source>
        <dbReference type="Pfam" id="PF01529"/>
    </source>
</evidence>
<gene>
    <name evidence="12" type="ORF">FWILDA_LOCUS11492</name>
</gene>
<dbReference type="Pfam" id="PF01529">
    <property type="entry name" value="DHHC"/>
    <property type="match status" value="1"/>
</dbReference>
<evidence type="ECO:0000256" key="1">
    <source>
        <dbReference type="ARBA" id="ARBA00004141"/>
    </source>
</evidence>
<evidence type="ECO:0000256" key="10">
    <source>
        <dbReference type="RuleBase" id="RU079119"/>
    </source>
</evidence>
<evidence type="ECO:0000256" key="4">
    <source>
        <dbReference type="ARBA" id="ARBA00022989"/>
    </source>
</evidence>
<evidence type="ECO:0000313" key="12">
    <source>
        <dbReference type="EMBL" id="CAI2184264.1"/>
    </source>
</evidence>
<keyword evidence="2 10" id="KW-0808">Transferase</keyword>
<accession>A0A9W4SXJ5</accession>
<reference evidence="12" key="1">
    <citation type="submission" date="2022-08" db="EMBL/GenBank/DDBJ databases">
        <authorList>
            <person name="Kallberg Y."/>
            <person name="Tangrot J."/>
            <person name="Rosling A."/>
        </authorList>
    </citation>
    <scope>NUCLEOTIDE SEQUENCE</scope>
    <source>
        <strain evidence="12">Wild A</strain>
    </source>
</reference>
<evidence type="ECO:0000256" key="2">
    <source>
        <dbReference type="ARBA" id="ARBA00022679"/>
    </source>
</evidence>
<sequence length="288" mass="34008">MSTSLPLSNIHSSSHSTMKFHRVSRSSSTTSKIPQTRGYFEFSLKFIVEDEKYKAQAFFKEDVDVYNVQRRRSTWSFLGFIFSFIAIFTSIKVSLTDTADSLVMKEGKERDMTYSRTKGIPVVVDGWCCICRSNVESGTRHCKYCNKCVQGFDHHCRWLNCCIAEANYRTFIIFIISSLSVSIMSLWLALCAINLYFGAETDDDYLMNHLMDMTTVEYLSHQQQRRYYSDHYEDEDDENPWRRPYYPNPWKRRIMGIIRKFYMLTRFCKRKSKYQGRDSSYGFDIHSV</sequence>
<dbReference type="GO" id="GO:0019706">
    <property type="term" value="F:protein-cysteine S-palmitoyltransferase activity"/>
    <property type="evidence" value="ECO:0007669"/>
    <property type="project" value="UniProtKB-EC"/>
</dbReference>
<dbReference type="EC" id="2.3.1.225" evidence="10"/>
<evidence type="ECO:0000256" key="6">
    <source>
        <dbReference type="ARBA" id="ARBA00023139"/>
    </source>
</evidence>
<keyword evidence="5 10" id="KW-0472">Membrane</keyword>
<feature type="domain" description="Palmitoyltransferase DHHC" evidence="11">
    <location>
        <begin position="127"/>
        <end position="211"/>
    </location>
</feature>
<name>A0A9W4SXJ5_9GLOM</name>
<comment type="catalytic activity">
    <reaction evidence="9 10">
        <text>L-cysteinyl-[protein] + hexadecanoyl-CoA = S-hexadecanoyl-L-cysteinyl-[protein] + CoA</text>
        <dbReference type="Rhea" id="RHEA:36683"/>
        <dbReference type="Rhea" id="RHEA-COMP:10131"/>
        <dbReference type="Rhea" id="RHEA-COMP:11032"/>
        <dbReference type="ChEBI" id="CHEBI:29950"/>
        <dbReference type="ChEBI" id="CHEBI:57287"/>
        <dbReference type="ChEBI" id="CHEBI:57379"/>
        <dbReference type="ChEBI" id="CHEBI:74151"/>
        <dbReference type="EC" id="2.3.1.225"/>
    </reaction>
</comment>
<keyword evidence="3 10" id="KW-0812">Transmembrane</keyword>
<evidence type="ECO:0000313" key="13">
    <source>
        <dbReference type="Proteomes" id="UP001153678"/>
    </source>
</evidence>
<dbReference type="PROSITE" id="PS50216">
    <property type="entry name" value="DHHC"/>
    <property type="match status" value="1"/>
</dbReference>
<proteinExistence type="inferred from homology"/>
<keyword evidence="4 10" id="KW-1133">Transmembrane helix</keyword>
<dbReference type="EMBL" id="CAMKVN010003286">
    <property type="protein sequence ID" value="CAI2184264.1"/>
    <property type="molecule type" value="Genomic_DNA"/>
</dbReference>
<comment type="similarity">
    <text evidence="10">Belongs to the DHHC palmitoyltransferase family.</text>
</comment>
<evidence type="ECO:0000256" key="8">
    <source>
        <dbReference type="ARBA" id="ARBA00023315"/>
    </source>
</evidence>
<dbReference type="InterPro" id="IPR001594">
    <property type="entry name" value="Palmitoyltrfase_DHHC"/>
</dbReference>
<dbReference type="InterPro" id="IPR039859">
    <property type="entry name" value="PFA4/ZDH16/20/ERF2-like"/>
</dbReference>
<keyword evidence="7" id="KW-0449">Lipoprotein</keyword>
<dbReference type="GO" id="GO:0005794">
    <property type="term" value="C:Golgi apparatus"/>
    <property type="evidence" value="ECO:0007669"/>
    <property type="project" value="TreeGrafter"/>
</dbReference>
<feature type="transmembrane region" description="Helical" evidence="10">
    <location>
        <begin position="171"/>
        <end position="197"/>
    </location>
</feature>
<evidence type="ECO:0000256" key="5">
    <source>
        <dbReference type="ARBA" id="ARBA00023136"/>
    </source>
</evidence>
<keyword evidence="8 10" id="KW-0012">Acyltransferase</keyword>
<comment type="subcellular location">
    <subcellularLocation>
        <location evidence="1">Membrane</location>
        <topology evidence="1">Multi-pass membrane protein</topology>
    </subcellularLocation>
</comment>
<dbReference type="AlphaFoldDB" id="A0A9W4SXJ5"/>
<feature type="transmembrane region" description="Helical" evidence="10">
    <location>
        <begin position="75"/>
        <end position="95"/>
    </location>
</feature>
<comment type="caution">
    <text evidence="12">The sequence shown here is derived from an EMBL/GenBank/DDBJ whole genome shotgun (WGS) entry which is preliminary data.</text>
</comment>
<dbReference type="OrthoDB" id="9909019at2759"/>
<dbReference type="GO" id="GO:0016020">
    <property type="term" value="C:membrane"/>
    <property type="evidence" value="ECO:0007669"/>
    <property type="project" value="UniProtKB-SubCell"/>
</dbReference>
<evidence type="ECO:0000256" key="9">
    <source>
        <dbReference type="ARBA" id="ARBA00048048"/>
    </source>
</evidence>
<dbReference type="PANTHER" id="PTHR22883">
    <property type="entry name" value="ZINC FINGER DHHC DOMAIN CONTAINING PROTEIN"/>
    <property type="match status" value="1"/>
</dbReference>
<keyword evidence="6" id="KW-0564">Palmitate</keyword>
<comment type="domain">
    <text evidence="10">The DHHC domain is required for palmitoyltransferase activity.</text>
</comment>
<evidence type="ECO:0000256" key="7">
    <source>
        <dbReference type="ARBA" id="ARBA00023288"/>
    </source>
</evidence>
<organism evidence="12 13">
    <name type="scientific">Funneliformis geosporum</name>
    <dbReference type="NCBI Taxonomy" id="1117311"/>
    <lineage>
        <taxon>Eukaryota</taxon>
        <taxon>Fungi</taxon>
        <taxon>Fungi incertae sedis</taxon>
        <taxon>Mucoromycota</taxon>
        <taxon>Glomeromycotina</taxon>
        <taxon>Glomeromycetes</taxon>
        <taxon>Glomerales</taxon>
        <taxon>Glomeraceae</taxon>
        <taxon>Funneliformis</taxon>
    </lineage>
</organism>
<evidence type="ECO:0000256" key="3">
    <source>
        <dbReference type="ARBA" id="ARBA00022692"/>
    </source>
</evidence>
<protein>
    <recommendedName>
        <fullName evidence="10">Palmitoyltransferase</fullName>
        <ecNumber evidence="10">2.3.1.225</ecNumber>
    </recommendedName>
</protein>
<dbReference type="Proteomes" id="UP001153678">
    <property type="component" value="Unassembled WGS sequence"/>
</dbReference>
<dbReference type="GO" id="GO:0005783">
    <property type="term" value="C:endoplasmic reticulum"/>
    <property type="evidence" value="ECO:0007669"/>
    <property type="project" value="TreeGrafter"/>
</dbReference>